<dbReference type="OMA" id="RGFYKRN"/>
<keyword evidence="2" id="KW-1185">Reference proteome</keyword>
<dbReference type="RefSeq" id="NP_001386259.1">
    <property type="nucleotide sequence ID" value="NM_001399330.1"/>
</dbReference>
<gene>
    <name evidence="1 3" type="primary">Tex48</name>
</gene>
<dbReference type="KEGG" id="rno:688893"/>
<dbReference type="Ensembl" id="ENSRNOT00000103630.2">
    <property type="protein sequence ID" value="ENSRNOP00000091944.1"/>
    <property type="gene ID" value="ENSRNOG00000066054.2"/>
</dbReference>
<name>A0A6B9RUI8_RAT</name>
<dbReference type="Proteomes" id="UP000002494">
    <property type="component" value="Chromosome 5"/>
</dbReference>
<reference evidence="1" key="1">
    <citation type="submission" date="2024-01" db="EMBL/GenBank/DDBJ databases">
        <title>GRCr8: a new rat reference genome assembly contstructed from accurate long reads and long range scaffolding.</title>
        <authorList>
            <person name="Doris P.A."/>
            <person name="Kalbfleisch T."/>
            <person name="Li K."/>
            <person name="Howe K."/>
            <person name="Wood J."/>
        </authorList>
    </citation>
    <scope>NUCLEOTIDE SEQUENCE [LARGE SCALE GENOMIC DNA]</scope>
    <source>
        <strain evidence="1">Brown Norway</strain>
    </source>
</reference>
<evidence type="ECO:0000313" key="2">
    <source>
        <dbReference type="Proteomes" id="UP000002494"/>
    </source>
</evidence>
<dbReference type="AGR" id="RGD:1584073"/>
<sequence>MAAHQTLASKIFSLCCWDCEEPVIESTKVPSQEIQPPTFNLLKTEKNELCEQNLKGPKAQAFVGQEKNFTSTSNDYEELTAYNIQKGYPKKNLNRYYQEHWAFQPCIIGRP</sequence>
<evidence type="ECO:0000313" key="3">
    <source>
        <dbReference type="RGD" id="1584073"/>
    </source>
</evidence>
<protein>
    <submittedName>
        <fullName evidence="1">Testis expressed 48</fullName>
    </submittedName>
</protein>
<proteinExistence type="predicted"/>
<organism evidence="1 2">
    <name type="scientific">Rattus norvegicus</name>
    <name type="common">Rat</name>
    <dbReference type="NCBI Taxonomy" id="10116"/>
    <lineage>
        <taxon>Eukaryota</taxon>
        <taxon>Metazoa</taxon>
        <taxon>Chordata</taxon>
        <taxon>Craniata</taxon>
        <taxon>Vertebrata</taxon>
        <taxon>Euteleostomi</taxon>
        <taxon>Mammalia</taxon>
        <taxon>Eutheria</taxon>
        <taxon>Euarchontoglires</taxon>
        <taxon>Glires</taxon>
        <taxon>Rodentia</taxon>
        <taxon>Myomorpha</taxon>
        <taxon>Muroidea</taxon>
        <taxon>Muridae</taxon>
        <taxon>Murinae</taxon>
        <taxon>Rattus</taxon>
    </lineage>
</organism>
<dbReference type="CTD" id="100505478"/>
<dbReference type="RGD" id="1584073">
    <property type="gene designation" value="Tex48"/>
</dbReference>
<dbReference type="GeneID" id="688893"/>
<dbReference type="GeneTree" id="ENSGT00520000058076"/>
<accession>A0A6B9RUI8</accession>
<dbReference type="AlphaFoldDB" id="A0A6B9RUI8"/>
<reference evidence="1" key="3">
    <citation type="submission" date="2025-09" db="UniProtKB">
        <authorList>
            <consortium name="Ensembl"/>
        </authorList>
    </citation>
    <scope>IDENTIFICATION</scope>
    <source>
        <strain evidence="1">Brown Norway</strain>
    </source>
</reference>
<evidence type="ECO:0000313" key="1">
    <source>
        <dbReference type="Ensembl" id="ENSRNOP00000091944.1"/>
    </source>
</evidence>
<reference evidence="1" key="2">
    <citation type="submission" date="2025-08" db="UniProtKB">
        <authorList>
            <consortium name="Ensembl"/>
        </authorList>
    </citation>
    <scope>IDENTIFICATION</scope>
    <source>
        <strain evidence="1">Brown Norway</strain>
    </source>
</reference>